<dbReference type="EMBL" id="CATQJA010002205">
    <property type="protein sequence ID" value="CAJ0569947.1"/>
    <property type="molecule type" value="Genomic_DNA"/>
</dbReference>
<proteinExistence type="predicted"/>
<protein>
    <submittedName>
        <fullName evidence="2">Uncharacterized protein</fullName>
    </submittedName>
</protein>
<gene>
    <name evidence="2" type="ORF">MSPICULIGERA_LOCUS8402</name>
</gene>
<organism evidence="2 3">
    <name type="scientific">Mesorhabditis spiculigera</name>
    <dbReference type="NCBI Taxonomy" id="96644"/>
    <lineage>
        <taxon>Eukaryota</taxon>
        <taxon>Metazoa</taxon>
        <taxon>Ecdysozoa</taxon>
        <taxon>Nematoda</taxon>
        <taxon>Chromadorea</taxon>
        <taxon>Rhabditida</taxon>
        <taxon>Rhabditina</taxon>
        <taxon>Rhabditomorpha</taxon>
        <taxon>Rhabditoidea</taxon>
        <taxon>Rhabditidae</taxon>
        <taxon>Mesorhabditinae</taxon>
        <taxon>Mesorhabditis</taxon>
    </lineage>
</organism>
<feature type="signal peptide" evidence="1">
    <location>
        <begin position="1"/>
        <end position="16"/>
    </location>
</feature>
<name>A0AA36CIZ0_9BILA</name>
<sequence length="112" mass="11729">MQAILIALLALSAAEATNGNCPPFTPQNLATVYAPAHDDLTCARGFCRYITTYLGSSNACIDRAEICPELTSLLDPSTVVGPADNNLECPATTRCVGGQTTNGFTGNFCVKL</sequence>
<reference evidence="2" key="1">
    <citation type="submission" date="2023-06" db="EMBL/GenBank/DDBJ databases">
        <authorList>
            <person name="Delattre M."/>
        </authorList>
    </citation>
    <scope>NUCLEOTIDE SEQUENCE</scope>
    <source>
        <strain evidence="2">AF72</strain>
    </source>
</reference>
<dbReference type="AlphaFoldDB" id="A0AA36CIZ0"/>
<keyword evidence="3" id="KW-1185">Reference proteome</keyword>
<feature type="non-terminal residue" evidence="2">
    <location>
        <position position="112"/>
    </location>
</feature>
<comment type="caution">
    <text evidence="2">The sequence shown here is derived from an EMBL/GenBank/DDBJ whole genome shotgun (WGS) entry which is preliminary data.</text>
</comment>
<evidence type="ECO:0000313" key="3">
    <source>
        <dbReference type="Proteomes" id="UP001177023"/>
    </source>
</evidence>
<keyword evidence="1" id="KW-0732">Signal</keyword>
<evidence type="ECO:0000256" key="1">
    <source>
        <dbReference type="SAM" id="SignalP"/>
    </source>
</evidence>
<accession>A0AA36CIZ0</accession>
<evidence type="ECO:0000313" key="2">
    <source>
        <dbReference type="EMBL" id="CAJ0569947.1"/>
    </source>
</evidence>
<dbReference type="Proteomes" id="UP001177023">
    <property type="component" value="Unassembled WGS sequence"/>
</dbReference>
<feature type="chain" id="PRO_5041243509" evidence="1">
    <location>
        <begin position="17"/>
        <end position="112"/>
    </location>
</feature>